<keyword evidence="6 12" id="KW-0256">Endoplasmic reticulum</keyword>
<organism evidence="16 17">
    <name type="scientific">Oncorhynchus tshawytscha</name>
    <name type="common">Chinook salmon</name>
    <name type="synonym">Salmo tshawytscha</name>
    <dbReference type="NCBI Taxonomy" id="74940"/>
    <lineage>
        <taxon>Eukaryota</taxon>
        <taxon>Metazoa</taxon>
        <taxon>Chordata</taxon>
        <taxon>Craniata</taxon>
        <taxon>Vertebrata</taxon>
        <taxon>Euteleostomi</taxon>
        <taxon>Actinopterygii</taxon>
        <taxon>Neopterygii</taxon>
        <taxon>Teleostei</taxon>
        <taxon>Protacanthopterygii</taxon>
        <taxon>Salmoniformes</taxon>
        <taxon>Salmonidae</taxon>
        <taxon>Salmoninae</taxon>
        <taxon>Oncorhynchus</taxon>
    </lineage>
</organism>
<accession>A0A8C8EPL7</accession>
<dbReference type="GO" id="GO:0006886">
    <property type="term" value="P:intracellular protein transport"/>
    <property type="evidence" value="ECO:0007669"/>
    <property type="project" value="UniProtKB-UniRule"/>
</dbReference>
<dbReference type="GO" id="GO:0070973">
    <property type="term" value="P:protein localization to endoplasmic reticulum exit site"/>
    <property type="evidence" value="ECO:0007669"/>
    <property type="project" value="UniProtKB-UniRule"/>
</dbReference>
<evidence type="ECO:0000256" key="9">
    <source>
        <dbReference type="ARBA" id="ARBA00022989"/>
    </source>
</evidence>
<evidence type="ECO:0000256" key="12">
    <source>
        <dbReference type="RuleBase" id="RU367026"/>
    </source>
</evidence>
<dbReference type="PANTHER" id="PTHR12701:SF5">
    <property type="entry name" value="B-CELL RECEPTOR-ASSOCIATED PROTEIN 29"/>
    <property type="match status" value="1"/>
</dbReference>
<evidence type="ECO:0000256" key="7">
    <source>
        <dbReference type="ARBA" id="ARBA00022892"/>
    </source>
</evidence>
<evidence type="ECO:0000256" key="2">
    <source>
        <dbReference type="ARBA" id="ARBA00007956"/>
    </source>
</evidence>
<keyword evidence="11 12" id="KW-0472">Membrane</keyword>
<keyword evidence="4 12" id="KW-0812">Transmembrane</keyword>
<dbReference type="GO" id="GO:0006915">
    <property type="term" value="P:apoptotic process"/>
    <property type="evidence" value="ECO:0007669"/>
    <property type="project" value="UniProtKB-KW"/>
</dbReference>
<dbReference type="PANTHER" id="PTHR12701">
    <property type="entry name" value="BCR-ASSOCIATED PROTEIN, BAP"/>
    <property type="match status" value="1"/>
</dbReference>
<dbReference type="GeneTree" id="ENSGT00390000011863"/>
<keyword evidence="5" id="KW-0053">Apoptosis</keyword>
<evidence type="ECO:0000256" key="13">
    <source>
        <dbReference type="SAM" id="Coils"/>
    </source>
</evidence>
<keyword evidence="9 12" id="KW-1133">Transmembrane helix</keyword>
<evidence type="ECO:0000313" key="17">
    <source>
        <dbReference type="Proteomes" id="UP000694402"/>
    </source>
</evidence>
<protein>
    <recommendedName>
        <fullName evidence="12">Endoplasmic reticulum transmembrane protein</fullName>
    </recommendedName>
</protein>
<dbReference type="AlphaFoldDB" id="A0A8C8EPL7"/>
<sequence>MFRPGLVLFYHICRRYCLSTVDSQHKMTLQWTVVAIFLYVEIAVILILCLPFISAKRWRSLFNLSIWNWFAPYWNRGFFTMILILIILFCDALREVRKYSNAEPMGEAKLNPNLFDHLHMKLFRAQRNLYISGFSLFLWLVMRRVVTLINHVAVATVTGTSLQTQAESANQAAKKYQEDNLLLKQALLDEEKNTTAGKRLLRKEAEKLMEELKTAEDAVRKSNAEVEAMKRQANGLTKEYDRLLTKHNELQNLQAGAGDKKEQ</sequence>
<feature type="transmembrane region" description="Helical" evidence="12">
    <location>
        <begin position="73"/>
        <end position="93"/>
    </location>
</feature>
<evidence type="ECO:0000313" key="16">
    <source>
        <dbReference type="Ensembl" id="ENSOTSP00005017753.2"/>
    </source>
</evidence>
<comment type="subcellular location">
    <subcellularLocation>
        <location evidence="1 12">Endoplasmic reticulum membrane</location>
        <topology evidence="1 12">Multi-pass membrane protein</topology>
    </subcellularLocation>
</comment>
<dbReference type="InterPro" id="IPR008417">
    <property type="entry name" value="BAP29/BAP31"/>
</dbReference>
<feature type="domain" description="Bap31/Bap29 cytoplasmic coiled-coil" evidence="15">
    <location>
        <begin position="203"/>
        <end position="263"/>
    </location>
</feature>
<feature type="transmembrane region" description="Helical" evidence="12">
    <location>
        <begin position="129"/>
        <end position="146"/>
    </location>
</feature>
<dbReference type="Ensembl" id="ENSOTST00005019329.2">
    <property type="protein sequence ID" value="ENSOTSP00005017753.2"/>
    <property type="gene ID" value="ENSOTSG00005008734.2"/>
</dbReference>
<gene>
    <name evidence="16" type="primary">LOC112219164</name>
</gene>
<dbReference type="Proteomes" id="UP000694402">
    <property type="component" value="Unassembled WGS sequence"/>
</dbReference>
<dbReference type="GO" id="GO:0005789">
    <property type="term" value="C:endoplasmic reticulum membrane"/>
    <property type="evidence" value="ECO:0007669"/>
    <property type="project" value="UniProtKB-SubCell"/>
</dbReference>
<feature type="domain" description="BAP29/BAP31 transmembrane" evidence="14">
    <location>
        <begin position="27"/>
        <end position="155"/>
    </location>
</feature>
<proteinExistence type="inferred from homology"/>
<evidence type="ECO:0000256" key="1">
    <source>
        <dbReference type="ARBA" id="ARBA00004477"/>
    </source>
</evidence>
<dbReference type="InterPro" id="IPR040463">
    <property type="entry name" value="BAP29/BAP31_N"/>
</dbReference>
<dbReference type="Pfam" id="PF05529">
    <property type="entry name" value="Bap31"/>
    <property type="match status" value="1"/>
</dbReference>
<comment type="function">
    <text evidence="12">May play a role in anterograde transport of membrane proteins from the endoplasmic reticulum to the Golgi.</text>
</comment>
<feature type="transmembrane region" description="Helical" evidence="12">
    <location>
        <begin position="31"/>
        <end position="53"/>
    </location>
</feature>
<evidence type="ECO:0000259" key="15">
    <source>
        <dbReference type="Pfam" id="PF18035"/>
    </source>
</evidence>
<evidence type="ECO:0000256" key="11">
    <source>
        <dbReference type="ARBA" id="ARBA00023136"/>
    </source>
</evidence>
<dbReference type="InterPro" id="IPR041672">
    <property type="entry name" value="Bap31/Bap29_C"/>
</dbReference>
<feature type="coiled-coil region" evidence="13">
    <location>
        <begin position="166"/>
        <end position="253"/>
    </location>
</feature>
<reference evidence="16" key="2">
    <citation type="submission" date="2025-09" db="UniProtKB">
        <authorList>
            <consortium name="Ensembl"/>
        </authorList>
    </citation>
    <scope>IDENTIFICATION</scope>
</reference>
<dbReference type="FunFam" id="1.20.5.110:FF:000011">
    <property type="entry name" value="B-cell receptor-associated protein 29"/>
    <property type="match status" value="1"/>
</dbReference>
<evidence type="ECO:0000259" key="14">
    <source>
        <dbReference type="Pfam" id="PF05529"/>
    </source>
</evidence>
<evidence type="ECO:0000256" key="8">
    <source>
        <dbReference type="ARBA" id="ARBA00022927"/>
    </source>
</evidence>
<name>A0A8C8EPL7_ONCTS</name>
<keyword evidence="7 12" id="KW-0931">ER-Golgi transport</keyword>
<keyword evidence="3 12" id="KW-0813">Transport</keyword>
<keyword evidence="17" id="KW-1185">Reference proteome</keyword>
<comment type="similarity">
    <text evidence="2 12">Belongs to the BCAP29/BCAP31 family.</text>
</comment>
<evidence type="ECO:0000256" key="3">
    <source>
        <dbReference type="ARBA" id="ARBA00022448"/>
    </source>
</evidence>
<keyword evidence="8 12" id="KW-0653">Protein transport</keyword>
<dbReference type="Gene3D" id="1.20.5.110">
    <property type="match status" value="1"/>
</dbReference>
<reference evidence="16" key="1">
    <citation type="submission" date="2025-08" db="UniProtKB">
        <authorList>
            <consortium name="Ensembl"/>
        </authorList>
    </citation>
    <scope>IDENTIFICATION</scope>
</reference>
<dbReference type="GO" id="GO:0006888">
    <property type="term" value="P:endoplasmic reticulum to Golgi vesicle-mediated transport"/>
    <property type="evidence" value="ECO:0007669"/>
    <property type="project" value="UniProtKB-UniRule"/>
</dbReference>
<dbReference type="Pfam" id="PF18035">
    <property type="entry name" value="Bap31_Bap29_C"/>
    <property type="match status" value="1"/>
</dbReference>
<keyword evidence="10 13" id="KW-0175">Coiled coil</keyword>
<evidence type="ECO:0000256" key="4">
    <source>
        <dbReference type="ARBA" id="ARBA00022692"/>
    </source>
</evidence>
<evidence type="ECO:0000256" key="5">
    <source>
        <dbReference type="ARBA" id="ARBA00022703"/>
    </source>
</evidence>
<evidence type="ECO:0000256" key="6">
    <source>
        <dbReference type="ARBA" id="ARBA00022824"/>
    </source>
</evidence>
<evidence type="ECO:0000256" key="10">
    <source>
        <dbReference type="ARBA" id="ARBA00023054"/>
    </source>
</evidence>